<dbReference type="STRING" id="84022.CACET_c00750"/>
<dbReference type="PROSITE" id="PS51352">
    <property type="entry name" value="THIOREDOXIN_2"/>
    <property type="match status" value="1"/>
</dbReference>
<keyword evidence="2" id="KW-1185">Reference proteome</keyword>
<dbReference type="RefSeq" id="WP_044824594.1">
    <property type="nucleotide sequence ID" value="NZ_CP009687.1"/>
</dbReference>
<dbReference type="InterPro" id="IPR050553">
    <property type="entry name" value="Thioredoxin_ResA/DsbE_sf"/>
</dbReference>
<dbReference type="Proteomes" id="UP000035704">
    <property type="component" value="Chromosome"/>
</dbReference>
<dbReference type="SUPFAM" id="SSF52833">
    <property type="entry name" value="Thioredoxin-like"/>
    <property type="match status" value="1"/>
</dbReference>
<dbReference type="PATRIC" id="fig|84022.5.peg.3938"/>
<dbReference type="PANTHER" id="PTHR42852">
    <property type="entry name" value="THIOL:DISULFIDE INTERCHANGE PROTEIN DSBE"/>
    <property type="match status" value="1"/>
</dbReference>
<dbReference type="GO" id="GO:0016209">
    <property type="term" value="F:antioxidant activity"/>
    <property type="evidence" value="ECO:0007669"/>
    <property type="project" value="InterPro"/>
</dbReference>
<accession>A0A0D8IA86</accession>
<dbReference type="InterPro" id="IPR000866">
    <property type="entry name" value="AhpC/TSA"/>
</dbReference>
<reference evidence="1 2" key="1">
    <citation type="submission" date="2014-10" db="EMBL/GenBank/DDBJ databases">
        <title>Genome sequence of Clostridium aceticum DSM 1496.</title>
        <authorList>
            <person name="Poehlein A."/>
            <person name="Schiel-Bengelsdorf B."/>
            <person name="Gottschalk G."/>
            <person name="Duerre P."/>
            <person name="Daniel R."/>
        </authorList>
    </citation>
    <scope>NUCLEOTIDE SEQUENCE [LARGE SCALE GENOMIC DNA]</scope>
    <source>
        <strain evidence="1 2">DSM 1496</strain>
    </source>
</reference>
<dbReference type="CDD" id="cd02966">
    <property type="entry name" value="TlpA_like_family"/>
    <property type="match status" value="1"/>
</dbReference>
<evidence type="ECO:0000313" key="2">
    <source>
        <dbReference type="Proteomes" id="UP000035704"/>
    </source>
</evidence>
<dbReference type="PROSITE" id="PS51257">
    <property type="entry name" value="PROKAR_LIPOPROTEIN"/>
    <property type="match status" value="1"/>
</dbReference>
<dbReference type="EMBL" id="CP009687">
    <property type="protein sequence ID" value="AKL93593.1"/>
    <property type="molecule type" value="Genomic_DNA"/>
</dbReference>
<sequence length="180" mass="20824">MLKNKWFVFIMIFIFVLSVLGGCNRKTEETIEENPSVVEKEEAEEEAIPIDSSEEENSLQRILASRPGILAFWVSWNEESKQQLEILENVYKLVEEDVAVLGIHATTFDTMSKEEVFKDLEDYTFEMLLDEEGEIQETYYVGNFPTIVFLDKEGKVVYSYTTLVEEDAILEKLTLLLESL</sequence>
<evidence type="ECO:0000313" key="1">
    <source>
        <dbReference type="EMBL" id="AKL93593.1"/>
    </source>
</evidence>
<dbReference type="GO" id="GO:0016491">
    <property type="term" value="F:oxidoreductase activity"/>
    <property type="evidence" value="ECO:0007669"/>
    <property type="project" value="InterPro"/>
</dbReference>
<name>A0A0D8IA86_9CLOT</name>
<dbReference type="Gene3D" id="3.40.30.10">
    <property type="entry name" value="Glutaredoxin"/>
    <property type="match status" value="1"/>
</dbReference>
<dbReference type="KEGG" id="cace:CACET_c00750"/>
<dbReference type="Pfam" id="PF00578">
    <property type="entry name" value="AhpC-TSA"/>
    <property type="match status" value="1"/>
</dbReference>
<dbReference type="PANTHER" id="PTHR42852:SF13">
    <property type="entry name" value="PROTEIN DIPZ"/>
    <property type="match status" value="1"/>
</dbReference>
<dbReference type="OrthoDB" id="9809733at2"/>
<protein>
    <submittedName>
        <fullName evidence="1">Peroxiredoxin</fullName>
    </submittedName>
</protein>
<dbReference type="AlphaFoldDB" id="A0A0D8IA86"/>
<organism evidence="1 2">
    <name type="scientific">Clostridium aceticum</name>
    <dbReference type="NCBI Taxonomy" id="84022"/>
    <lineage>
        <taxon>Bacteria</taxon>
        <taxon>Bacillati</taxon>
        <taxon>Bacillota</taxon>
        <taxon>Clostridia</taxon>
        <taxon>Eubacteriales</taxon>
        <taxon>Clostridiaceae</taxon>
        <taxon>Clostridium</taxon>
    </lineage>
</organism>
<gene>
    <name evidence="1" type="ORF">CACET_c00750</name>
</gene>
<dbReference type="InterPro" id="IPR013766">
    <property type="entry name" value="Thioredoxin_domain"/>
</dbReference>
<proteinExistence type="predicted"/>
<dbReference type="InterPro" id="IPR036249">
    <property type="entry name" value="Thioredoxin-like_sf"/>
</dbReference>